<proteinExistence type="inferred from homology"/>
<accession>A0A875S1L5</accession>
<evidence type="ECO:0000256" key="1">
    <source>
        <dbReference type="ARBA" id="ARBA00007514"/>
    </source>
</evidence>
<evidence type="ECO:0000256" key="4">
    <source>
        <dbReference type="ARBA" id="ARBA00022980"/>
    </source>
</evidence>
<dbReference type="InterPro" id="IPR001950">
    <property type="entry name" value="SUI1"/>
</dbReference>
<dbReference type="GO" id="GO:0005840">
    <property type="term" value="C:ribosome"/>
    <property type="evidence" value="ECO:0007669"/>
    <property type="project" value="UniProtKB-KW"/>
</dbReference>
<dbReference type="InterPro" id="IPR036877">
    <property type="entry name" value="SUI1_dom_sf"/>
</dbReference>
<dbReference type="PANTHER" id="PTHR12789:SF0">
    <property type="entry name" value="DENSITY-REGULATED PROTEIN"/>
    <property type="match status" value="1"/>
</dbReference>
<dbReference type="GO" id="GO:0003729">
    <property type="term" value="F:mRNA binding"/>
    <property type="evidence" value="ECO:0007669"/>
    <property type="project" value="TreeGrafter"/>
</dbReference>
<dbReference type="Pfam" id="PF01253">
    <property type="entry name" value="SUI1"/>
    <property type="match status" value="1"/>
</dbReference>
<name>A0A875S1L5_EENNA</name>
<reference evidence="7" key="1">
    <citation type="submission" date="2020-10" db="EMBL/GenBank/DDBJ databases">
        <authorList>
            <person name="Roach M.J.R."/>
        </authorList>
    </citation>
    <scope>NUCLEOTIDE SEQUENCE</scope>
    <source>
        <strain evidence="7">CBS 1945</strain>
    </source>
</reference>
<comment type="subcellular location">
    <subcellularLocation>
        <location evidence="5">Cytoplasm</location>
    </subcellularLocation>
</comment>
<evidence type="ECO:0000256" key="3">
    <source>
        <dbReference type="ARBA" id="ARBA00020058"/>
    </source>
</evidence>
<dbReference type="GO" id="GO:0002188">
    <property type="term" value="P:translation reinitiation"/>
    <property type="evidence" value="ECO:0007669"/>
    <property type="project" value="TreeGrafter"/>
</dbReference>
<dbReference type="KEGG" id="bnn:FOA43_002616"/>
<keyword evidence="4 5" id="KW-0689">Ribosomal protein</keyword>
<dbReference type="GO" id="GO:0005737">
    <property type="term" value="C:cytoplasm"/>
    <property type="evidence" value="ECO:0007669"/>
    <property type="project" value="UniProtKB-SubCell"/>
</dbReference>
<sequence>MSEPVHVLYCGECTLPVEYCEFGKTLKKCKQWLHENNSEQYNKLYNSEAPAQSSLSKEREAEISESLAKMQLKEERKQAREMRKLQQEKILIKRIPRTKHKNIIAISNLDQFDIDMKKLAKKFSSKFATGASVSKNIEKKEEIIIQGDVGEEVEEYLIEMLKEKGLEGVKVGIIDEKRHLRKKKEATGI</sequence>
<dbReference type="Gene3D" id="3.30.780.10">
    <property type="entry name" value="SUI1-like domain"/>
    <property type="match status" value="1"/>
</dbReference>
<dbReference type="AlphaFoldDB" id="A0A875S1L5"/>
<keyword evidence="8" id="KW-1185">Reference proteome</keyword>
<dbReference type="NCBIfam" id="TIGR01159">
    <property type="entry name" value="DRP1"/>
    <property type="match status" value="1"/>
</dbReference>
<dbReference type="RefSeq" id="XP_038778831.1">
    <property type="nucleotide sequence ID" value="XM_038922903.1"/>
</dbReference>
<comment type="similarity">
    <text evidence="1 5">Belongs to the DENR family.</text>
</comment>
<dbReference type="GO" id="GO:1990904">
    <property type="term" value="C:ribonucleoprotein complex"/>
    <property type="evidence" value="ECO:0007669"/>
    <property type="project" value="UniProtKB-KW"/>
</dbReference>
<dbReference type="GO" id="GO:0003743">
    <property type="term" value="F:translation initiation factor activity"/>
    <property type="evidence" value="ECO:0007669"/>
    <property type="project" value="InterPro"/>
</dbReference>
<dbReference type="SUPFAM" id="SSF55159">
    <property type="entry name" value="eIF1-like"/>
    <property type="match status" value="1"/>
</dbReference>
<evidence type="ECO:0000259" key="6">
    <source>
        <dbReference type="PROSITE" id="PS50296"/>
    </source>
</evidence>
<gene>
    <name evidence="7" type="ORF">FOA43_002616</name>
</gene>
<evidence type="ECO:0000313" key="7">
    <source>
        <dbReference type="EMBL" id="QPG75266.1"/>
    </source>
</evidence>
<keyword evidence="5" id="KW-0687">Ribonucleoprotein</keyword>
<dbReference type="EMBL" id="CP064813">
    <property type="protein sequence ID" value="QPG75266.1"/>
    <property type="molecule type" value="Genomic_DNA"/>
</dbReference>
<evidence type="ECO:0000256" key="2">
    <source>
        <dbReference type="ARBA" id="ARBA00011742"/>
    </source>
</evidence>
<dbReference type="Proteomes" id="UP000662931">
    <property type="component" value="Chromosome 2"/>
</dbReference>
<dbReference type="InterPro" id="IPR050318">
    <property type="entry name" value="DENR/SUI1_TIF"/>
</dbReference>
<dbReference type="Pfam" id="PF21023">
    <property type="entry name" value="DENR_N"/>
    <property type="match status" value="1"/>
</dbReference>
<dbReference type="PANTHER" id="PTHR12789">
    <property type="entry name" value="DENSITY-REGULATED PROTEIN HOMOLOG"/>
    <property type="match status" value="1"/>
</dbReference>
<dbReference type="InterPro" id="IPR005873">
    <property type="entry name" value="DENR_eukaryotes"/>
</dbReference>
<protein>
    <recommendedName>
        <fullName evidence="3 5">Translation machinery-associated protein 22</fullName>
    </recommendedName>
</protein>
<dbReference type="PROSITE" id="PS50296">
    <property type="entry name" value="SUI1"/>
    <property type="match status" value="1"/>
</dbReference>
<evidence type="ECO:0000313" key="8">
    <source>
        <dbReference type="Proteomes" id="UP000662931"/>
    </source>
</evidence>
<dbReference type="GeneID" id="62196017"/>
<keyword evidence="5" id="KW-0963">Cytoplasm</keyword>
<dbReference type="InterPro" id="IPR048517">
    <property type="entry name" value="DENR_N"/>
</dbReference>
<evidence type="ECO:0000256" key="5">
    <source>
        <dbReference type="RuleBase" id="RU361273"/>
    </source>
</evidence>
<dbReference type="GO" id="GO:0001731">
    <property type="term" value="P:formation of translation preinitiation complex"/>
    <property type="evidence" value="ECO:0007669"/>
    <property type="project" value="TreeGrafter"/>
</dbReference>
<dbReference type="InterPro" id="IPR046447">
    <property type="entry name" value="DENR_C"/>
</dbReference>
<dbReference type="OrthoDB" id="277199at2759"/>
<dbReference type="CDD" id="cd11607">
    <property type="entry name" value="DENR_C"/>
    <property type="match status" value="1"/>
</dbReference>
<comment type="subunit">
    <text evidence="2 5">Interacts with the 40S ribosomal subunit.</text>
</comment>
<feature type="domain" description="SUI1" evidence="6">
    <location>
        <begin position="90"/>
        <end position="161"/>
    </location>
</feature>
<organism evidence="7 8">
    <name type="scientific">Eeniella nana</name>
    <name type="common">Yeast</name>
    <name type="synonym">Brettanomyces nanus</name>
    <dbReference type="NCBI Taxonomy" id="13502"/>
    <lineage>
        <taxon>Eukaryota</taxon>
        <taxon>Fungi</taxon>
        <taxon>Dikarya</taxon>
        <taxon>Ascomycota</taxon>
        <taxon>Saccharomycotina</taxon>
        <taxon>Pichiomycetes</taxon>
        <taxon>Pichiales</taxon>
        <taxon>Pichiaceae</taxon>
        <taxon>Brettanomyces</taxon>
    </lineage>
</organism>
<comment type="domain">
    <text evidence="5">The SUI1 domain may be involved in RNA binding.</text>
</comment>